<dbReference type="EMBL" id="LPHB01000039">
    <property type="protein sequence ID" value="KWA62988.1"/>
    <property type="molecule type" value="Genomic_DNA"/>
</dbReference>
<keyword evidence="1" id="KW-0812">Transmembrane</keyword>
<feature type="transmembrane region" description="Helical" evidence="1">
    <location>
        <begin position="205"/>
        <end position="224"/>
    </location>
</feature>
<keyword evidence="1" id="KW-1133">Transmembrane helix</keyword>
<organism evidence="2">
    <name type="scientific">Burkholderia stagnalis</name>
    <dbReference type="NCBI Taxonomy" id="1503054"/>
    <lineage>
        <taxon>Bacteria</taxon>
        <taxon>Pseudomonadati</taxon>
        <taxon>Pseudomonadota</taxon>
        <taxon>Betaproteobacteria</taxon>
        <taxon>Burkholderiales</taxon>
        <taxon>Burkholderiaceae</taxon>
        <taxon>Burkholderia</taxon>
        <taxon>Burkholderia cepacia complex</taxon>
    </lineage>
</organism>
<dbReference type="AlphaFoldDB" id="A0A107T539"/>
<evidence type="ECO:0000313" key="3">
    <source>
        <dbReference type="Proteomes" id="UP000068603"/>
    </source>
</evidence>
<dbReference type="STRING" id="1503054.WT74_21455"/>
<dbReference type="PANTHER" id="PTHR36833:SF1">
    <property type="entry name" value="INTEGRAL MEMBRANE TRANSPORT PROTEIN"/>
    <property type="match status" value="1"/>
</dbReference>
<protein>
    <submittedName>
        <fullName evidence="2">ABC transporter permease</fullName>
    </submittedName>
</protein>
<gene>
    <name evidence="2" type="ORF">WT44_13270</name>
</gene>
<comment type="caution">
    <text evidence="2">The sequence shown here is derived from an EMBL/GenBank/DDBJ whole genome shotgun (WGS) entry which is preliminary data.</text>
</comment>
<dbReference type="PANTHER" id="PTHR36833">
    <property type="entry name" value="SLR0610 PROTEIN-RELATED"/>
    <property type="match status" value="1"/>
</dbReference>
<dbReference type="Pfam" id="PF06182">
    <property type="entry name" value="ABC2_membrane_6"/>
    <property type="match status" value="1"/>
</dbReference>
<keyword evidence="1" id="KW-0472">Membrane</keyword>
<proteinExistence type="predicted"/>
<dbReference type="Proteomes" id="UP000068603">
    <property type="component" value="Unassembled WGS sequence"/>
</dbReference>
<dbReference type="RefSeq" id="WP_060149936.1">
    <property type="nucleotide sequence ID" value="NZ_LPGD01000090.1"/>
</dbReference>
<reference evidence="2 3" key="1">
    <citation type="submission" date="2015-11" db="EMBL/GenBank/DDBJ databases">
        <title>Expanding the genomic diversity of Burkholderia species for the development of highly accurate diagnostics.</title>
        <authorList>
            <person name="Sahl J."/>
            <person name="Keim P."/>
            <person name="Wagner D."/>
        </authorList>
    </citation>
    <scope>NUCLEOTIDE SEQUENCE [LARGE SCALE GENOMIC DNA]</scope>
    <source>
        <strain evidence="2 3">MSMB1960WGS</strain>
    </source>
</reference>
<feature type="transmembrane region" description="Helical" evidence="1">
    <location>
        <begin position="21"/>
        <end position="46"/>
    </location>
</feature>
<feature type="transmembrane region" description="Helical" evidence="1">
    <location>
        <begin position="142"/>
        <end position="165"/>
    </location>
</feature>
<feature type="transmembrane region" description="Helical" evidence="1">
    <location>
        <begin position="58"/>
        <end position="78"/>
    </location>
</feature>
<accession>A0A107T539</accession>
<evidence type="ECO:0000313" key="2">
    <source>
        <dbReference type="EMBL" id="KWA62988.1"/>
    </source>
</evidence>
<feature type="transmembrane region" description="Helical" evidence="1">
    <location>
        <begin position="236"/>
        <end position="255"/>
    </location>
</feature>
<sequence>MNTARMLSRYFATSVRAQLQYPASSVLLGAGAFLTAIIELAGIWALFDRFGDVQGWRFGDICMFFGIVSISFAIADFFSRGFDVFGSAFVRTGDFDRILLRPRTATLQLVGHDFRLRVIGRLMQGIVVVAVGTRALDFQWSAVSVALACWTIAGGVALFFGLAVLQATLAFWTVESLEVVNVVTYGGVQAAQFPLSLYAGWLRHFLIFVVPIACVAYFPVLAILGKPDPLGAPDWFLPLAPAAAFAFLVVAFAAWRLGVRKYTSTGT</sequence>
<evidence type="ECO:0000256" key="1">
    <source>
        <dbReference type="SAM" id="Phobius"/>
    </source>
</evidence>
<dbReference type="InterPro" id="IPR010390">
    <property type="entry name" value="ABC-2_transporter-like"/>
</dbReference>
<name>A0A107T539_9BURK</name>